<sequence length="79" mass="8484">MDDDALLARLNAALREAEHLRAEALRVQREAAARLAEIRWTSTGLSEAMDRGLAQSGQRPPEDAPPTRSAASAGPVPRP</sequence>
<gene>
    <name evidence="2" type="ORF">NBEOAGPD_2709</name>
</gene>
<keyword evidence="3" id="KW-1185">Reference proteome</keyword>
<name>A0AA37HP74_9HYPH</name>
<proteinExistence type="predicted"/>
<dbReference type="Proteomes" id="UP001055108">
    <property type="component" value="Unassembled WGS sequence"/>
</dbReference>
<evidence type="ECO:0000313" key="2">
    <source>
        <dbReference type="EMBL" id="GJD79482.1"/>
    </source>
</evidence>
<protein>
    <submittedName>
        <fullName evidence="2">Uncharacterized protein</fullName>
    </submittedName>
</protein>
<evidence type="ECO:0000313" key="3">
    <source>
        <dbReference type="Proteomes" id="UP001055108"/>
    </source>
</evidence>
<reference evidence="2" key="1">
    <citation type="journal article" date="2016" name="Front. Microbiol.">
        <title>Genome Sequence of the Piezophilic, Mesophilic Sulfate-Reducing Bacterium Desulfovibrio indicus J2T.</title>
        <authorList>
            <person name="Cao J."/>
            <person name="Maignien L."/>
            <person name="Shao Z."/>
            <person name="Alain K."/>
            <person name="Jebbar M."/>
        </authorList>
    </citation>
    <scope>NUCLEOTIDE SEQUENCE</scope>
    <source>
        <strain evidence="2">NBRC 103626</strain>
    </source>
</reference>
<accession>A0AA37HP74</accession>
<organism evidence="2 3">
    <name type="scientific">Methylobacterium gregans</name>
    <dbReference type="NCBI Taxonomy" id="374424"/>
    <lineage>
        <taxon>Bacteria</taxon>
        <taxon>Pseudomonadati</taxon>
        <taxon>Pseudomonadota</taxon>
        <taxon>Alphaproteobacteria</taxon>
        <taxon>Hyphomicrobiales</taxon>
        <taxon>Methylobacteriaceae</taxon>
        <taxon>Methylobacterium</taxon>
    </lineage>
</organism>
<evidence type="ECO:0000256" key="1">
    <source>
        <dbReference type="SAM" id="MobiDB-lite"/>
    </source>
</evidence>
<reference evidence="2" key="2">
    <citation type="submission" date="2021-08" db="EMBL/GenBank/DDBJ databases">
        <authorList>
            <person name="Tani A."/>
            <person name="Ola A."/>
            <person name="Ogura Y."/>
            <person name="Katsura K."/>
            <person name="Hayashi T."/>
        </authorList>
    </citation>
    <scope>NUCLEOTIDE SEQUENCE</scope>
    <source>
        <strain evidence="2">NBRC 103626</strain>
    </source>
</reference>
<dbReference type="AlphaFoldDB" id="A0AA37HP74"/>
<feature type="region of interest" description="Disordered" evidence="1">
    <location>
        <begin position="44"/>
        <end position="79"/>
    </location>
</feature>
<dbReference type="RefSeq" id="WP_238303467.1">
    <property type="nucleotide sequence ID" value="NZ_BPQM01000063.1"/>
</dbReference>
<dbReference type="EMBL" id="BPQM01000063">
    <property type="protein sequence ID" value="GJD79482.1"/>
    <property type="molecule type" value="Genomic_DNA"/>
</dbReference>
<comment type="caution">
    <text evidence="2">The sequence shown here is derived from an EMBL/GenBank/DDBJ whole genome shotgun (WGS) entry which is preliminary data.</text>
</comment>